<dbReference type="SUPFAM" id="SSF51445">
    <property type="entry name" value="(Trans)glycosidases"/>
    <property type="match status" value="1"/>
</dbReference>
<dbReference type="CDD" id="cd00035">
    <property type="entry name" value="ChtBD1"/>
    <property type="match status" value="1"/>
</dbReference>
<dbReference type="GO" id="GO:0000272">
    <property type="term" value="P:polysaccharide catabolic process"/>
    <property type="evidence" value="ECO:0007669"/>
    <property type="project" value="UniProtKB-KW"/>
</dbReference>
<feature type="disulfide bond" evidence="11">
    <location>
        <begin position="142"/>
        <end position="146"/>
    </location>
</feature>
<dbReference type="Gene3D" id="3.10.50.10">
    <property type="match status" value="1"/>
</dbReference>
<keyword evidence="4 11" id="KW-0147">Chitin-binding</keyword>
<feature type="disulfide bond" evidence="11">
    <location>
        <begin position="119"/>
        <end position="131"/>
    </location>
</feature>
<dbReference type="InterPro" id="IPR036861">
    <property type="entry name" value="Endochitinase-like_sf"/>
</dbReference>
<dbReference type="PROSITE" id="PS51910">
    <property type="entry name" value="GH18_2"/>
    <property type="match status" value="1"/>
</dbReference>
<proteinExistence type="inferred from homology"/>
<evidence type="ECO:0000259" key="15">
    <source>
        <dbReference type="PROSITE" id="PS51910"/>
    </source>
</evidence>
<dbReference type="GO" id="GO:0008061">
    <property type="term" value="F:chitin binding"/>
    <property type="evidence" value="ECO:0007669"/>
    <property type="project" value="UniProtKB-UniRule"/>
</dbReference>
<protein>
    <recommendedName>
        <fullName evidence="3">chitinase</fullName>
        <ecNumber evidence="3">3.2.1.14</ecNumber>
    </recommendedName>
</protein>
<evidence type="ECO:0000313" key="16">
    <source>
        <dbReference type="EMBL" id="KAJ5303224.1"/>
    </source>
</evidence>
<evidence type="ECO:0000256" key="12">
    <source>
        <dbReference type="RuleBase" id="RU000489"/>
    </source>
</evidence>
<organism evidence="16 17">
    <name type="scientific">Penicillium atrosanguineum</name>
    <dbReference type="NCBI Taxonomy" id="1132637"/>
    <lineage>
        <taxon>Eukaryota</taxon>
        <taxon>Fungi</taxon>
        <taxon>Dikarya</taxon>
        <taxon>Ascomycota</taxon>
        <taxon>Pezizomycotina</taxon>
        <taxon>Eurotiomycetes</taxon>
        <taxon>Eurotiomycetidae</taxon>
        <taxon>Eurotiales</taxon>
        <taxon>Aspergillaceae</taxon>
        <taxon>Penicillium</taxon>
    </lineage>
</organism>
<dbReference type="SMART" id="SM00636">
    <property type="entry name" value="Glyco_18"/>
    <property type="match status" value="1"/>
</dbReference>
<evidence type="ECO:0000256" key="2">
    <source>
        <dbReference type="ARBA" id="ARBA00008682"/>
    </source>
</evidence>
<evidence type="ECO:0000256" key="6">
    <source>
        <dbReference type="ARBA" id="ARBA00023024"/>
    </source>
</evidence>
<keyword evidence="13" id="KW-0812">Transmembrane</keyword>
<dbReference type="InterPro" id="IPR029070">
    <property type="entry name" value="Chitinase_insertion_sf"/>
</dbReference>
<dbReference type="AlphaFoldDB" id="A0A9W9U1G0"/>
<gene>
    <name evidence="16" type="ORF">N7476_010023</name>
</gene>
<evidence type="ECO:0000256" key="9">
    <source>
        <dbReference type="ARBA" id="ARBA00023295"/>
    </source>
</evidence>
<dbReference type="PROSITE" id="PS50941">
    <property type="entry name" value="CHIT_BIND_I_2"/>
    <property type="match status" value="2"/>
</dbReference>
<evidence type="ECO:0000256" key="13">
    <source>
        <dbReference type="SAM" id="Phobius"/>
    </source>
</evidence>
<dbReference type="SUPFAM" id="SSF54556">
    <property type="entry name" value="Chitinase insertion domain"/>
    <property type="match status" value="1"/>
</dbReference>
<evidence type="ECO:0000259" key="14">
    <source>
        <dbReference type="PROSITE" id="PS50941"/>
    </source>
</evidence>
<dbReference type="Pfam" id="PF00704">
    <property type="entry name" value="Glyco_hydro_18"/>
    <property type="match status" value="1"/>
</dbReference>
<dbReference type="EMBL" id="JAPZBO010000009">
    <property type="protein sequence ID" value="KAJ5303224.1"/>
    <property type="molecule type" value="Genomic_DNA"/>
</dbReference>
<dbReference type="EC" id="3.2.1.14" evidence="3"/>
<dbReference type="Gene3D" id="3.30.60.10">
    <property type="entry name" value="Endochitinase-like"/>
    <property type="match status" value="1"/>
</dbReference>
<dbReference type="PANTHER" id="PTHR11177">
    <property type="entry name" value="CHITINASE"/>
    <property type="match status" value="1"/>
</dbReference>
<dbReference type="InterPro" id="IPR011583">
    <property type="entry name" value="Chitinase_II/V-like_cat"/>
</dbReference>
<keyword evidence="8" id="KW-0119">Carbohydrate metabolism</keyword>
<keyword evidence="13" id="KW-0472">Membrane</keyword>
<feature type="transmembrane region" description="Helical" evidence="13">
    <location>
        <begin position="12"/>
        <end position="30"/>
    </location>
</feature>
<dbReference type="SMART" id="SM00270">
    <property type="entry name" value="ChtBD1"/>
    <property type="match status" value="2"/>
</dbReference>
<feature type="disulfide bond" evidence="11">
    <location>
        <begin position="75"/>
        <end position="87"/>
    </location>
</feature>
<dbReference type="InterPro" id="IPR050314">
    <property type="entry name" value="Glycosyl_Hydrlase_18"/>
</dbReference>
<sequence>MAVGQAFFKKEHLLRVLFGIVLGLLCVVSWPHGSKYLPGSSIVARHTSAVGSLASRDHVGIFARDDYSCSASKPCSNGACCGAGGYCGYGDTYCGTGCVSNCNATAECGKYAVPVNQTCPLNTCCSEFGFCGTTEEFCNDKCQSHCALNVTIPAGKSSSGILQNKVIGYYEAWMDRKSCHKIKPTNLPLDALTHVNFAFASIDPSTYQVVAMDSATPTSLFSDVTNLKSVKEDIRVYVSIGGWSFSDNDTDTQPVFGDIAASAIHRQMFANNVVHFMRQYGFDGVDIDWEYPGAGDRGGKARDTKNYVLLLKTLREVFDASGNTYGLTFTAPSSYWYLRWFDLPQMIKYADWINVMTYDLHGVWDASNPIGSIVQGHTNLTEIKSALDLFWRVEIPPAQVVLGFGFYGRAFTLQDKGCAKPGCAFKGASDAGPCSDTAGMLAYYEISSILQGTSKKRATITPVHDKEAAVNYFTFDDNQWVSYDDKTTFKQKVNWADEVGLGGAMIWASDLDTDKYAAHTDLLGRDVISTSTLQLENKAKANPGTTVEDLSAFTGQKCFKYTGKCLKIDDTDAMSDACGTGYTVVGWDDAGCGKSNCHCGKPVCCPTGAAPKNCMWRGQDTGQDGASSDCSGQCAEGEINIAGIRSSWGGGYLNDRDTDKCGRGFKAFCCPDPDYKQVTKTCSWAKCGEDCPSRKTAVLTKYDDCFPKGQKYCCSEPAELVGCHWQDGSGGTDCANALCNSTEVEIAKSTLGDGRESCEWGRQRSACCSVQKAPTRKAMCTYDVCDLDLTYCYSDDLLYKRDEQEVTDYQSSDVGDTSLAKRAAREKRPAMIGSLTVFYLVAKYPSIGKYFNPTKYGAALLSKAFRTRKGFCGGSVMDIINLPENPTEEQREKLETEHPADKGLIGKFIGYSGSGQLPGDKTANTKKIDLEFWQDLWEKANSKLAAKPKVGKSDKGKQPATPWERIAESFGSDENPYPFMAVEKGINTAKRDIFLGQAPVEIDKLKKAAKYAVSQDTDKAADKLLSRLQNAFAAFAYIRNNLFLERFDNVMDESFTQWSYIEETTQTYNLQNWWGLFWDSQFTYALDRARRWAREAIRVARAPYIEAYEAGRSLATYDRVMNALDEFDDLIAQIKMPDVDAKNYKKRNPYNGEGPSGFNS</sequence>
<comment type="similarity">
    <text evidence="2">Belongs to the glycosyl hydrolase 18 family. Chitinase class V subfamily.</text>
</comment>
<evidence type="ECO:0000256" key="7">
    <source>
        <dbReference type="ARBA" id="ARBA00023026"/>
    </source>
</evidence>
<evidence type="ECO:0000256" key="5">
    <source>
        <dbReference type="ARBA" id="ARBA00022801"/>
    </source>
</evidence>
<dbReference type="InterPro" id="IPR001002">
    <property type="entry name" value="Chitin-bd_1"/>
</dbReference>
<comment type="caution">
    <text evidence="16">The sequence shown here is derived from an EMBL/GenBank/DDBJ whole genome shotgun (WGS) entry which is preliminary data.</text>
</comment>
<reference evidence="16" key="2">
    <citation type="journal article" date="2023" name="IMA Fungus">
        <title>Comparative genomic study of the Penicillium genus elucidates a diverse pangenome and 15 lateral gene transfer events.</title>
        <authorList>
            <person name="Petersen C."/>
            <person name="Sorensen T."/>
            <person name="Nielsen M.R."/>
            <person name="Sondergaard T.E."/>
            <person name="Sorensen J.L."/>
            <person name="Fitzpatrick D.A."/>
            <person name="Frisvad J.C."/>
            <person name="Nielsen K.L."/>
        </authorList>
    </citation>
    <scope>NUCLEOTIDE SEQUENCE</scope>
    <source>
        <strain evidence="16">IBT 21472</strain>
    </source>
</reference>
<keyword evidence="7" id="KW-0843">Virulence</keyword>
<dbReference type="InterPro" id="IPR001223">
    <property type="entry name" value="Glyco_hydro18_cat"/>
</dbReference>
<dbReference type="Pfam" id="PF00187">
    <property type="entry name" value="Chitin_bind_1"/>
    <property type="match status" value="1"/>
</dbReference>
<keyword evidence="6" id="KW-0146">Chitin degradation</keyword>
<dbReference type="InterPro" id="IPR001579">
    <property type="entry name" value="Glyco_hydro_18_chit_AS"/>
</dbReference>
<evidence type="ECO:0000256" key="3">
    <source>
        <dbReference type="ARBA" id="ARBA00012729"/>
    </source>
</evidence>
<dbReference type="InterPro" id="IPR018371">
    <property type="entry name" value="Chitin-binding_1_CS"/>
</dbReference>
<accession>A0A9W9U1G0</accession>
<feature type="domain" description="Chitin-binding type-1" evidence="14">
    <location>
        <begin position="66"/>
        <end position="104"/>
    </location>
</feature>
<evidence type="ECO:0000256" key="4">
    <source>
        <dbReference type="ARBA" id="ARBA00022669"/>
    </source>
</evidence>
<comment type="catalytic activity">
    <reaction evidence="1">
        <text>Random endo-hydrolysis of N-acetyl-beta-D-glucosaminide (1-&gt;4)-beta-linkages in chitin and chitodextrins.</text>
        <dbReference type="EC" id="3.2.1.14"/>
    </reaction>
</comment>
<dbReference type="SUPFAM" id="SSF57016">
    <property type="entry name" value="Plant lectins/antimicrobial peptides"/>
    <property type="match status" value="2"/>
</dbReference>
<feature type="domain" description="GH18" evidence="15">
    <location>
        <begin position="164"/>
        <end position="526"/>
    </location>
</feature>
<dbReference type="PROSITE" id="PS00026">
    <property type="entry name" value="CHIT_BIND_I_1"/>
    <property type="match status" value="1"/>
</dbReference>
<dbReference type="PROSITE" id="PS01095">
    <property type="entry name" value="GH18_1"/>
    <property type="match status" value="1"/>
</dbReference>
<feature type="disulfide bond" evidence="11">
    <location>
        <begin position="98"/>
        <end position="102"/>
    </location>
</feature>
<keyword evidence="13" id="KW-1133">Transmembrane helix</keyword>
<name>A0A9W9U1G0_9EURO</name>
<feature type="domain" description="Chitin-binding type-1" evidence="14">
    <location>
        <begin position="105"/>
        <end position="148"/>
    </location>
</feature>
<keyword evidence="5 12" id="KW-0378">Hydrolase</keyword>
<evidence type="ECO:0000256" key="1">
    <source>
        <dbReference type="ARBA" id="ARBA00000822"/>
    </source>
</evidence>
<dbReference type="GO" id="GO:0008843">
    <property type="term" value="F:endochitinase activity"/>
    <property type="evidence" value="ECO:0007669"/>
    <property type="project" value="UniProtKB-EC"/>
</dbReference>
<feature type="disulfide bond" evidence="11">
    <location>
        <begin position="124"/>
        <end position="138"/>
    </location>
</feature>
<dbReference type="Proteomes" id="UP001147746">
    <property type="component" value="Unassembled WGS sequence"/>
</dbReference>
<dbReference type="PANTHER" id="PTHR11177:SF397">
    <property type="entry name" value="CHITINASE"/>
    <property type="match status" value="1"/>
</dbReference>
<feature type="disulfide bond" evidence="11">
    <location>
        <begin position="80"/>
        <end position="94"/>
    </location>
</feature>
<keyword evidence="17" id="KW-1185">Reference proteome</keyword>
<evidence type="ECO:0000313" key="17">
    <source>
        <dbReference type="Proteomes" id="UP001147746"/>
    </source>
</evidence>
<reference evidence="16" key="1">
    <citation type="submission" date="2022-12" db="EMBL/GenBank/DDBJ databases">
        <authorList>
            <person name="Petersen C."/>
        </authorList>
    </citation>
    <scope>NUCLEOTIDE SEQUENCE</scope>
    <source>
        <strain evidence="16">IBT 21472</strain>
    </source>
</reference>
<dbReference type="Gene3D" id="3.20.20.80">
    <property type="entry name" value="Glycosidases"/>
    <property type="match status" value="1"/>
</dbReference>
<comment type="caution">
    <text evidence="11">Lacks conserved residue(s) required for the propagation of feature annotation.</text>
</comment>
<dbReference type="GO" id="GO:0006032">
    <property type="term" value="P:chitin catabolic process"/>
    <property type="evidence" value="ECO:0007669"/>
    <property type="project" value="UniProtKB-KW"/>
</dbReference>
<dbReference type="InterPro" id="IPR017853">
    <property type="entry name" value="GH"/>
</dbReference>
<evidence type="ECO:0000256" key="10">
    <source>
        <dbReference type="ARBA" id="ARBA00023326"/>
    </source>
</evidence>
<evidence type="ECO:0000256" key="8">
    <source>
        <dbReference type="ARBA" id="ARBA00023277"/>
    </source>
</evidence>
<evidence type="ECO:0000256" key="11">
    <source>
        <dbReference type="PROSITE-ProRule" id="PRU00261"/>
    </source>
</evidence>
<keyword evidence="10" id="KW-0624">Polysaccharide degradation</keyword>
<keyword evidence="11" id="KW-1015">Disulfide bond</keyword>
<keyword evidence="9 12" id="KW-0326">Glycosidase</keyword>